<dbReference type="PANTHER" id="PTHR43818">
    <property type="entry name" value="BCDNA.GH03377"/>
    <property type="match status" value="1"/>
</dbReference>
<evidence type="ECO:0000256" key="1">
    <source>
        <dbReference type="ARBA" id="ARBA00023002"/>
    </source>
</evidence>
<dbReference type="PANTHER" id="PTHR43818:SF11">
    <property type="entry name" value="BCDNA.GH03377"/>
    <property type="match status" value="1"/>
</dbReference>
<dbReference type="InterPro" id="IPR036291">
    <property type="entry name" value="NAD(P)-bd_dom_sf"/>
</dbReference>
<dbReference type="InterPro" id="IPR055170">
    <property type="entry name" value="GFO_IDH_MocA-like_dom"/>
</dbReference>
<keyword evidence="1" id="KW-0560">Oxidoreductase</keyword>
<dbReference type="SUPFAM" id="SSF55347">
    <property type="entry name" value="Glyceraldehyde-3-phosphate dehydrogenase-like, C-terminal domain"/>
    <property type="match status" value="1"/>
</dbReference>
<dbReference type="AlphaFoldDB" id="A0A9W6SP90"/>
<evidence type="ECO:0000313" key="4">
    <source>
        <dbReference type="EMBL" id="GLZ79636.1"/>
    </source>
</evidence>
<accession>A0A9W6SP90</accession>
<reference evidence="4" key="1">
    <citation type="submission" date="2023-03" db="EMBL/GenBank/DDBJ databases">
        <title>Actinorhabdospora filicis NBRC 111898.</title>
        <authorList>
            <person name="Ichikawa N."/>
            <person name="Sato H."/>
            <person name="Tonouchi N."/>
        </authorList>
    </citation>
    <scope>NUCLEOTIDE SEQUENCE</scope>
    <source>
        <strain evidence="4">NBRC 111898</strain>
    </source>
</reference>
<evidence type="ECO:0000259" key="2">
    <source>
        <dbReference type="Pfam" id="PF01408"/>
    </source>
</evidence>
<evidence type="ECO:0000259" key="3">
    <source>
        <dbReference type="Pfam" id="PF22725"/>
    </source>
</evidence>
<dbReference type="Pfam" id="PF22725">
    <property type="entry name" value="GFO_IDH_MocA_C3"/>
    <property type="match status" value="1"/>
</dbReference>
<comment type="caution">
    <text evidence="4">The sequence shown here is derived from an EMBL/GenBank/DDBJ whole genome shotgun (WGS) entry which is preliminary data.</text>
</comment>
<proteinExistence type="predicted"/>
<dbReference type="RefSeq" id="WP_285664780.1">
    <property type="nucleotide sequence ID" value="NZ_BSTX01000003.1"/>
</dbReference>
<feature type="domain" description="Gfo/Idh/MocA-like oxidoreductase N-terminal" evidence="2">
    <location>
        <begin position="7"/>
        <end position="123"/>
    </location>
</feature>
<dbReference type="GO" id="GO:0000166">
    <property type="term" value="F:nucleotide binding"/>
    <property type="evidence" value="ECO:0007669"/>
    <property type="project" value="InterPro"/>
</dbReference>
<gene>
    <name evidence="4" type="ORF">Afil01_44430</name>
</gene>
<keyword evidence="5" id="KW-1185">Reference proteome</keyword>
<dbReference type="Gene3D" id="3.40.50.720">
    <property type="entry name" value="NAD(P)-binding Rossmann-like Domain"/>
    <property type="match status" value="1"/>
</dbReference>
<dbReference type="SUPFAM" id="SSF51735">
    <property type="entry name" value="NAD(P)-binding Rossmann-fold domains"/>
    <property type="match status" value="1"/>
</dbReference>
<organism evidence="4 5">
    <name type="scientific">Actinorhabdospora filicis</name>
    <dbReference type="NCBI Taxonomy" id="1785913"/>
    <lineage>
        <taxon>Bacteria</taxon>
        <taxon>Bacillati</taxon>
        <taxon>Actinomycetota</taxon>
        <taxon>Actinomycetes</taxon>
        <taxon>Micromonosporales</taxon>
        <taxon>Micromonosporaceae</taxon>
        <taxon>Actinorhabdospora</taxon>
    </lineage>
</organism>
<protein>
    <recommendedName>
        <fullName evidence="6">Gfo/Idh/MocA family oxidoreductase</fullName>
    </recommendedName>
</protein>
<dbReference type="Pfam" id="PF01408">
    <property type="entry name" value="GFO_IDH_MocA"/>
    <property type="match status" value="1"/>
</dbReference>
<name>A0A9W6SP90_9ACTN</name>
<dbReference type="InterPro" id="IPR050463">
    <property type="entry name" value="Gfo/Idh/MocA_oxidrdct_glycsds"/>
</dbReference>
<dbReference type="GO" id="GO:0016491">
    <property type="term" value="F:oxidoreductase activity"/>
    <property type="evidence" value="ECO:0007669"/>
    <property type="project" value="UniProtKB-KW"/>
</dbReference>
<sequence length="316" mass="34370">MAEEKVRLGIIGLGAMGTDMIEAASGHRDVKVTVAADVSPETVARHAHRAGIEFSTVPADVLESDVDAVYIATPPVFHPELVLAAAAKGMGVFCEKPLAVDLADSRAMLDAVEKAGVAAAVNFALSDRWAVLEVERALRSGELGEPAGVEIRLRFPEWPRAFQRHAAWLDGREQGGFVREVFSHFAYLTDRLLGPLEPVSVGLDYADGGRAEKAAHGLWRAGGVPVQLTGLAGVAAEETYEWYLWGTRRSYLLRDWARLYVSDGGDWEPVPAPERRGNDATRLALFARAVRGERVADLADFAAAYRVQEVVEAFHR</sequence>
<dbReference type="Proteomes" id="UP001165079">
    <property type="component" value="Unassembled WGS sequence"/>
</dbReference>
<dbReference type="EMBL" id="BSTX01000003">
    <property type="protein sequence ID" value="GLZ79636.1"/>
    <property type="molecule type" value="Genomic_DNA"/>
</dbReference>
<evidence type="ECO:0008006" key="6">
    <source>
        <dbReference type="Google" id="ProtNLM"/>
    </source>
</evidence>
<dbReference type="InterPro" id="IPR000683">
    <property type="entry name" value="Gfo/Idh/MocA-like_OxRdtase_N"/>
</dbReference>
<feature type="domain" description="GFO/IDH/MocA-like oxidoreductase" evidence="3">
    <location>
        <begin position="132"/>
        <end position="250"/>
    </location>
</feature>
<dbReference type="Gene3D" id="3.30.360.10">
    <property type="entry name" value="Dihydrodipicolinate Reductase, domain 2"/>
    <property type="match status" value="1"/>
</dbReference>
<evidence type="ECO:0000313" key="5">
    <source>
        <dbReference type="Proteomes" id="UP001165079"/>
    </source>
</evidence>